<evidence type="ECO:0008006" key="3">
    <source>
        <dbReference type="Google" id="ProtNLM"/>
    </source>
</evidence>
<dbReference type="Proteomes" id="UP000008871">
    <property type="component" value="Chromosome"/>
</dbReference>
<name>Q0VNZ3_ALCBS</name>
<proteinExistence type="predicted"/>
<evidence type="ECO:0000313" key="2">
    <source>
        <dbReference type="Proteomes" id="UP000008871"/>
    </source>
</evidence>
<dbReference type="RefSeq" id="WP_011588938.1">
    <property type="nucleotide sequence ID" value="NC_008260.1"/>
</dbReference>
<accession>Q0VNZ3</accession>
<dbReference type="AlphaFoldDB" id="Q0VNZ3"/>
<protein>
    <recommendedName>
        <fullName evidence="3">ParB/Sulfiredoxin domain-containing protein</fullName>
    </recommendedName>
</protein>
<keyword evidence="2" id="KW-1185">Reference proteome</keyword>
<dbReference type="HOGENOM" id="CLU_061563_0_0_6"/>
<dbReference type="eggNOG" id="COG1475">
    <property type="taxonomic scope" value="Bacteria"/>
</dbReference>
<gene>
    <name evidence="1" type="ordered locus">ABO_1657</name>
</gene>
<dbReference type="KEGG" id="abo:ABO_1657"/>
<evidence type="ECO:0000313" key="1">
    <source>
        <dbReference type="EMBL" id="CAL17105.1"/>
    </source>
</evidence>
<dbReference type="EMBL" id="AM286690">
    <property type="protein sequence ID" value="CAL17105.1"/>
    <property type="molecule type" value="Genomic_DNA"/>
</dbReference>
<dbReference type="STRING" id="393595.ABO_1657"/>
<dbReference type="OrthoDB" id="8442375at2"/>
<organism evidence="1 2">
    <name type="scientific">Alcanivorax borkumensis (strain ATCC 700651 / DSM 11573 / NCIMB 13689 / SK2)</name>
    <dbReference type="NCBI Taxonomy" id="393595"/>
    <lineage>
        <taxon>Bacteria</taxon>
        <taxon>Pseudomonadati</taxon>
        <taxon>Pseudomonadota</taxon>
        <taxon>Gammaproteobacteria</taxon>
        <taxon>Oceanospirillales</taxon>
        <taxon>Alcanivoracaceae</taxon>
        <taxon>Alcanivorax</taxon>
    </lineage>
</organism>
<reference evidence="1 2" key="1">
    <citation type="journal article" date="2006" name="Nat. Biotechnol.">
        <title>Genome sequence of the ubiquitous hydrocarbon-degrading marine bacterium Alcanivorax borkumensis.</title>
        <authorList>
            <person name="Schneiker S."/>
            <person name="Martins dos Santos V.A.P."/>
            <person name="Bartels D."/>
            <person name="Bekel T."/>
            <person name="Brecht M."/>
            <person name="Buhrmester J."/>
            <person name="Chernikova T.N."/>
            <person name="Denaro R."/>
            <person name="Ferrer M."/>
            <person name="Gertler C."/>
            <person name="Goesmann A."/>
            <person name="Golyshina O.V."/>
            <person name="Kaminski F."/>
            <person name="Khachane A.N."/>
            <person name="Lang S."/>
            <person name="Linke B."/>
            <person name="McHardy A.C."/>
            <person name="Meyer F."/>
            <person name="Nechitaylo T."/>
            <person name="Puehler A."/>
            <person name="Regenhardt D."/>
            <person name="Rupp O."/>
            <person name="Sabirova J.S."/>
            <person name="Selbitschka W."/>
            <person name="Yakimov M.M."/>
            <person name="Timmis K.N."/>
            <person name="Vorhoelter F.-J."/>
            <person name="Weidner S."/>
            <person name="Kaiser O."/>
            <person name="Golyshin P.N."/>
        </authorList>
    </citation>
    <scope>NUCLEOTIDE SEQUENCE [LARGE SCALE GENOMIC DNA]</scope>
    <source>
        <strain evidence="2">ATCC 700651 / DSM 11573 / NCIMB 13689 / SK2</strain>
    </source>
</reference>
<sequence length="374" mass="41780">MTADAKREHIPLELLLLDEKNPRFGNHGQKLVSQTEVLDHIVSTFSVEDVLSSIAVNGFFEAEPLVCVGPNKKGEFTVAEGNRRLSACLILAGDERAKNWKRKTEEYQKIHEKHGSKAFDPVPVTVFSANNSDKTLLSYLGVRHIASSQQWDSYAKAVWIANVIQEGEIDVKTVAEMIGDKHQTVSRLLEGYYFIRQLEDENQFIPSNSQRKGRGSNTTYPFSWVYTLLGYASVRDFLGLNDSKPRENPVEREKINNASLLVSAMFGDRSKGKDSALNDSRQLSTLAKVVSDPEKISLLRNGKKIDEIIKATQPIDERLGDGLLEAQSSLRDISSRLMEEDISSEIAEKHKPAASKVSKLASSVFNKLQEISDE</sequence>